<protein>
    <submittedName>
        <fullName evidence="2">Sporulation related domain-containing protein</fullName>
    </submittedName>
</protein>
<keyword evidence="3" id="KW-1185">Reference proteome</keyword>
<dbReference type="Pfam" id="PF05036">
    <property type="entry name" value="SPOR"/>
    <property type="match status" value="1"/>
</dbReference>
<dbReference type="SUPFAM" id="SSF110997">
    <property type="entry name" value="Sporulation related repeat"/>
    <property type="match status" value="1"/>
</dbReference>
<feature type="domain" description="SPOR" evidence="1">
    <location>
        <begin position="236"/>
        <end position="313"/>
    </location>
</feature>
<dbReference type="AlphaFoldDB" id="A0A1M6AQX3"/>
<dbReference type="RefSeq" id="WP_073307980.1">
    <property type="nucleotide sequence ID" value="NZ_FQZI01000001.1"/>
</dbReference>
<dbReference type="Pfam" id="PF18175">
    <property type="entry name" value="HU-CCDC81_bac_2"/>
    <property type="match status" value="1"/>
</dbReference>
<dbReference type="InterPro" id="IPR007730">
    <property type="entry name" value="SPOR-like_dom"/>
</dbReference>
<sequence length="315" mass="35548">MNISHHISQLLYRYPCVTLPGFGAFLTETVSATLQENNHTFFPPKKVISFNSYIKNNDGLLANHISIVEKISYTDAVLVIENAVKNLNSTLEAGEISILKNIGLFRKNYEGNIVFEASSHVNYLTDSFGLSSFVSPLVKREELKKVVEEIIVAEKPTIELVSQNRKSKPYLKYAAMFIMSLGGAGFGYTAYVSQQAEIETNIVRGEVQKELNTRIQEATFVIDNPIASSTYSSIEERKTYPFHIVFGSFRSESNAEKAKQELENQGYKSRILPKNDQDLYPVVYGSYATYTEAQYDATQIQTTKDKNAWLLIEEL</sequence>
<evidence type="ECO:0000313" key="3">
    <source>
        <dbReference type="Proteomes" id="UP000184488"/>
    </source>
</evidence>
<dbReference type="InterPro" id="IPR036680">
    <property type="entry name" value="SPOR-like_sf"/>
</dbReference>
<dbReference type="InterPro" id="IPR040495">
    <property type="entry name" value="HU-CCDC81_bac_1"/>
</dbReference>
<gene>
    <name evidence="2" type="ORF">SAMN05444363_0341</name>
</gene>
<dbReference type="Pfam" id="PF18174">
    <property type="entry name" value="HU-CCDC81_bac_1"/>
    <property type="match status" value="1"/>
</dbReference>
<reference evidence="3" key="1">
    <citation type="submission" date="2016-11" db="EMBL/GenBank/DDBJ databases">
        <authorList>
            <person name="Varghese N."/>
            <person name="Submissions S."/>
        </authorList>
    </citation>
    <scope>NUCLEOTIDE SEQUENCE [LARGE SCALE GENOMIC DNA]</scope>
    <source>
        <strain evidence="3">DSM 18829</strain>
    </source>
</reference>
<accession>A0A1M6AQX3</accession>
<proteinExistence type="predicted"/>
<dbReference type="InterPro" id="IPR041268">
    <property type="entry name" value="HU-CCDC81_bac_2"/>
</dbReference>
<evidence type="ECO:0000313" key="2">
    <source>
        <dbReference type="EMBL" id="SHI38603.1"/>
    </source>
</evidence>
<dbReference type="STRING" id="415425.SAMN05444363_0341"/>
<name>A0A1M6AQX3_9FLAO</name>
<organism evidence="2 3">
    <name type="scientific">Flavobacterium terrae</name>
    <dbReference type="NCBI Taxonomy" id="415425"/>
    <lineage>
        <taxon>Bacteria</taxon>
        <taxon>Pseudomonadati</taxon>
        <taxon>Bacteroidota</taxon>
        <taxon>Flavobacteriia</taxon>
        <taxon>Flavobacteriales</taxon>
        <taxon>Flavobacteriaceae</taxon>
        <taxon>Flavobacterium</taxon>
    </lineage>
</organism>
<evidence type="ECO:0000259" key="1">
    <source>
        <dbReference type="PROSITE" id="PS51724"/>
    </source>
</evidence>
<dbReference type="Proteomes" id="UP000184488">
    <property type="component" value="Unassembled WGS sequence"/>
</dbReference>
<dbReference type="GO" id="GO:0042834">
    <property type="term" value="F:peptidoglycan binding"/>
    <property type="evidence" value="ECO:0007669"/>
    <property type="project" value="InterPro"/>
</dbReference>
<dbReference type="Gene3D" id="3.30.70.1070">
    <property type="entry name" value="Sporulation related repeat"/>
    <property type="match status" value="1"/>
</dbReference>
<dbReference type="EMBL" id="FQZI01000001">
    <property type="protein sequence ID" value="SHI38603.1"/>
    <property type="molecule type" value="Genomic_DNA"/>
</dbReference>
<dbReference type="PROSITE" id="PS51724">
    <property type="entry name" value="SPOR"/>
    <property type="match status" value="1"/>
</dbReference>
<dbReference type="OrthoDB" id="653949at2"/>